<feature type="transmembrane region" description="Helical" evidence="1">
    <location>
        <begin position="201"/>
        <end position="220"/>
    </location>
</feature>
<keyword evidence="1" id="KW-1133">Transmembrane helix</keyword>
<dbReference type="RefSeq" id="XP_012196802.1">
    <property type="nucleotide sequence ID" value="XM_012341412.1"/>
</dbReference>
<keyword evidence="1" id="KW-0472">Membrane</keyword>
<dbReference type="GeneID" id="24125364"/>
<protein>
    <submittedName>
        <fullName evidence="2">Uncharacterized protein</fullName>
    </submittedName>
</protein>
<dbReference type="EMBL" id="KK583195">
    <property type="protein sequence ID" value="KDO32347.1"/>
    <property type="molecule type" value="Genomic_DNA"/>
</dbReference>
<dbReference type="Proteomes" id="UP000030745">
    <property type="component" value="Unassembled WGS sequence"/>
</dbReference>
<organism evidence="2 3">
    <name type="scientific">Saprolegnia parasitica (strain CBS 223.65)</name>
    <dbReference type="NCBI Taxonomy" id="695850"/>
    <lineage>
        <taxon>Eukaryota</taxon>
        <taxon>Sar</taxon>
        <taxon>Stramenopiles</taxon>
        <taxon>Oomycota</taxon>
        <taxon>Saprolegniomycetes</taxon>
        <taxon>Saprolegniales</taxon>
        <taxon>Saprolegniaceae</taxon>
        <taxon>Saprolegnia</taxon>
    </lineage>
</organism>
<dbReference type="OMA" id="STHVYRA"/>
<feature type="transmembrane region" description="Helical" evidence="1">
    <location>
        <begin position="241"/>
        <end position="267"/>
    </location>
</feature>
<keyword evidence="3" id="KW-1185">Reference proteome</keyword>
<dbReference type="KEGG" id="spar:SPRG_02825"/>
<feature type="transmembrane region" description="Helical" evidence="1">
    <location>
        <begin position="324"/>
        <end position="343"/>
    </location>
</feature>
<keyword evidence="1" id="KW-0812">Transmembrane</keyword>
<accession>A0A067CZX2</accession>
<gene>
    <name evidence="2" type="ORF">SPRG_02825</name>
</gene>
<evidence type="ECO:0000256" key="1">
    <source>
        <dbReference type="SAM" id="Phobius"/>
    </source>
</evidence>
<reference evidence="2 3" key="1">
    <citation type="journal article" date="2013" name="PLoS Genet.">
        <title>Distinctive expansion of potential virulence genes in the genome of the oomycete fish pathogen Saprolegnia parasitica.</title>
        <authorList>
            <person name="Jiang R.H."/>
            <person name="de Bruijn I."/>
            <person name="Haas B.J."/>
            <person name="Belmonte R."/>
            <person name="Lobach L."/>
            <person name="Christie J."/>
            <person name="van den Ackerveken G."/>
            <person name="Bottin A."/>
            <person name="Bulone V."/>
            <person name="Diaz-Moreno S.M."/>
            <person name="Dumas B."/>
            <person name="Fan L."/>
            <person name="Gaulin E."/>
            <person name="Govers F."/>
            <person name="Grenville-Briggs L.J."/>
            <person name="Horner N.R."/>
            <person name="Levin J.Z."/>
            <person name="Mammella M."/>
            <person name="Meijer H.J."/>
            <person name="Morris P."/>
            <person name="Nusbaum C."/>
            <person name="Oome S."/>
            <person name="Phillips A.J."/>
            <person name="van Rooyen D."/>
            <person name="Rzeszutek E."/>
            <person name="Saraiva M."/>
            <person name="Secombes C.J."/>
            <person name="Seidl M.F."/>
            <person name="Snel B."/>
            <person name="Stassen J.H."/>
            <person name="Sykes S."/>
            <person name="Tripathy S."/>
            <person name="van den Berg H."/>
            <person name="Vega-Arreguin J.C."/>
            <person name="Wawra S."/>
            <person name="Young S.K."/>
            <person name="Zeng Q."/>
            <person name="Dieguez-Uribeondo J."/>
            <person name="Russ C."/>
            <person name="Tyler B.M."/>
            <person name="van West P."/>
        </authorList>
    </citation>
    <scope>NUCLEOTIDE SEQUENCE [LARGE SCALE GENOMIC DNA]</scope>
    <source>
        <strain evidence="2 3">CBS 223.65</strain>
    </source>
</reference>
<dbReference type="VEuPathDB" id="FungiDB:SPRG_02825"/>
<sequence length="401" mass="44639">MTAAILPAPPFPQHARVTWHRPSVVVSFVLGLNIVLTPLKAYLCESFPWQIVDAAPSSPFSTWAERETNLLASYTAAYSTEVFRPQASYFHDVRSSTHVYRAAVLRPQHFASCRVDVLTTLTGGIFFAPAIEETICSFMMSPNASMVGGCFESRVFTSLSGTNCIWTRPGNELANASDARLFTYYLAYRQNATMAFMTAKLSFRLLLTLYLAYCLWRNYYRHAMTLMTQCAKLPEARHCMLLLGDPTSIALLNPVVSLCLAVDVWLSIDTVAAELVATVQVDDLWQFALGCVYLSRTVWFCYAFLAAASYCIHRKRWAHCFTPLDPTLVAIAAAFIAGPLTYFQAHSGFIEAYLYLFSLGASDPNSTEGAFPILAHPNLKRSPCISQRGADCFVFTFDANR</sequence>
<dbReference type="OrthoDB" id="78897at2759"/>
<evidence type="ECO:0000313" key="2">
    <source>
        <dbReference type="EMBL" id="KDO32347.1"/>
    </source>
</evidence>
<dbReference type="AlphaFoldDB" id="A0A067CZX2"/>
<proteinExistence type="predicted"/>
<evidence type="ECO:0000313" key="3">
    <source>
        <dbReference type="Proteomes" id="UP000030745"/>
    </source>
</evidence>
<feature type="transmembrane region" description="Helical" evidence="1">
    <location>
        <begin position="287"/>
        <end position="312"/>
    </location>
</feature>
<name>A0A067CZX2_SAPPC</name>